<dbReference type="Pfam" id="PF13585">
    <property type="entry name" value="CHU_C"/>
    <property type="match status" value="1"/>
</dbReference>
<feature type="domain" description="DUF11" evidence="2">
    <location>
        <begin position="2972"/>
        <end position="3086"/>
    </location>
</feature>
<feature type="domain" description="DUF11" evidence="2">
    <location>
        <begin position="2703"/>
        <end position="2814"/>
    </location>
</feature>
<dbReference type="PANTHER" id="PTHR34819:SF3">
    <property type="entry name" value="CELL SURFACE PROTEIN"/>
    <property type="match status" value="1"/>
</dbReference>
<feature type="region of interest" description="Disordered" evidence="1">
    <location>
        <begin position="1359"/>
        <end position="1379"/>
    </location>
</feature>
<feature type="domain" description="DUF11" evidence="2">
    <location>
        <begin position="1928"/>
        <end position="2041"/>
    </location>
</feature>
<feature type="compositionally biased region" description="Acidic residues" evidence="1">
    <location>
        <begin position="1369"/>
        <end position="1379"/>
    </location>
</feature>
<dbReference type="RefSeq" id="WP_008614814.1">
    <property type="nucleotide sequence ID" value="NZ_JH651379.1"/>
</dbReference>
<dbReference type="eggNOG" id="COG1361">
    <property type="taxonomic scope" value="Bacteria"/>
</dbReference>
<feature type="compositionally biased region" description="Acidic residues" evidence="1">
    <location>
        <begin position="2948"/>
        <end position="2959"/>
    </location>
</feature>
<feature type="compositionally biased region" description="Polar residues" evidence="1">
    <location>
        <begin position="1359"/>
        <end position="1368"/>
    </location>
</feature>
<dbReference type="Gene3D" id="2.60.40.3080">
    <property type="match status" value="5"/>
</dbReference>
<gene>
    <name evidence="3" type="ORF">JoomaDRAFT_3556</name>
</gene>
<dbReference type="EMBL" id="JH651379">
    <property type="protein sequence ID" value="EIJ40494.1"/>
    <property type="molecule type" value="Genomic_DNA"/>
</dbReference>
<evidence type="ECO:0000256" key="1">
    <source>
        <dbReference type="SAM" id="MobiDB-lite"/>
    </source>
</evidence>
<feature type="domain" description="DUF11" evidence="2">
    <location>
        <begin position="1389"/>
        <end position="1503"/>
    </location>
</feature>
<reference evidence="3 4" key="1">
    <citation type="submission" date="2012-02" db="EMBL/GenBank/DDBJ databases">
        <title>Improved High-Quality Draft genome of Joostella marina DSM 19592.</title>
        <authorList>
            <consortium name="US DOE Joint Genome Institute (JGI-PGF)"/>
            <person name="Lucas S."/>
            <person name="Copeland A."/>
            <person name="Lapidus A."/>
            <person name="Bruce D."/>
            <person name="Goodwin L."/>
            <person name="Pitluck S."/>
            <person name="Peters L."/>
            <person name="Chertkov O."/>
            <person name="Ovchinnikova G."/>
            <person name="Kyrpides N."/>
            <person name="Mavromatis K."/>
            <person name="Detter J.C."/>
            <person name="Han C."/>
            <person name="Land M."/>
            <person name="Hauser L."/>
            <person name="Markowitz V."/>
            <person name="Cheng J.-F."/>
            <person name="Hugenholtz P."/>
            <person name="Woyke T."/>
            <person name="Wu D."/>
            <person name="Tindall B."/>
            <person name="Brambilla E."/>
            <person name="Klenk H.-P."/>
            <person name="Eisen J.A."/>
        </authorList>
    </citation>
    <scope>NUCLEOTIDE SEQUENCE [LARGE SCALE GENOMIC DNA]</scope>
    <source>
        <strain evidence="3 4">DSM 19592</strain>
    </source>
</reference>
<feature type="domain" description="DUF11" evidence="2">
    <location>
        <begin position="2181"/>
        <end position="2285"/>
    </location>
</feature>
<feature type="domain" description="DUF11" evidence="2">
    <location>
        <begin position="2307"/>
        <end position="2418"/>
    </location>
</feature>
<feature type="compositionally biased region" description="Polar residues" evidence="1">
    <location>
        <begin position="2536"/>
        <end position="2557"/>
    </location>
</feature>
<dbReference type="InterPro" id="IPR026341">
    <property type="entry name" value="T9SS_type_B"/>
</dbReference>
<dbReference type="STRING" id="926559.JoomaDRAFT_3556"/>
<evidence type="ECO:0000313" key="3">
    <source>
        <dbReference type="EMBL" id="EIJ40494.1"/>
    </source>
</evidence>
<dbReference type="PANTHER" id="PTHR34819">
    <property type="entry name" value="LARGE CYSTEINE-RICH PERIPLASMIC PROTEIN OMCB"/>
    <property type="match status" value="1"/>
</dbReference>
<dbReference type="eggNOG" id="COG5492">
    <property type="taxonomic scope" value="Bacteria"/>
</dbReference>
<feature type="domain" description="DUF11" evidence="2">
    <location>
        <begin position="1653"/>
        <end position="1759"/>
    </location>
</feature>
<organism evidence="3 4">
    <name type="scientific">Galbibacter orientalis DSM 19592</name>
    <dbReference type="NCBI Taxonomy" id="926559"/>
    <lineage>
        <taxon>Bacteria</taxon>
        <taxon>Pseudomonadati</taxon>
        <taxon>Bacteroidota</taxon>
        <taxon>Flavobacteriia</taxon>
        <taxon>Flavobacteriales</taxon>
        <taxon>Flavobacteriaceae</taxon>
        <taxon>Galbibacter</taxon>
    </lineage>
</organism>
<dbReference type="InterPro" id="IPR051172">
    <property type="entry name" value="Chlamydia_OmcB"/>
</dbReference>
<feature type="domain" description="DUF11" evidence="2">
    <location>
        <begin position="2831"/>
        <end position="2946"/>
    </location>
</feature>
<feature type="region of interest" description="Disordered" evidence="1">
    <location>
        <begin position="1216"/>
        <end position="1240"/>
    </location>
</feature>
<dbReference type="Gene3D" id="2.60.40.1170">
    <property type="entry name" value="Mu homology domain, subdomain B"/>
    <property type="match status" value="3"/>
</dbReference>
<dbReference type="eggNOG" id="COG3291">
    <property type="taxonomic scope" value="Bacteria"/>
</dbReference>
<dbReference type="HOGENOM" id="CLU_225541_0_0_10"/>
<feature type="domain" description="DUF11" evidence="2">
    <location>
        <begin position="2060"/>
        <end position="2174"/>
    </location>
</feature>
<feature type="domain" description="DUF11" evidence="2">
    <location>
        <begin position="1256"/>
        <end position="1369"/>
    </location>
</feature>
<name>I3CA51_9FLAO</name>
<dbReference type="InterPro" id="IPR013783">
    <property type="entry name" value="Ig-like_fold"/>
</dbReference>
<accession>I3CA51</accession>
<evidence type="ECO:0000259" key="2">
    <source>
        <dbReference type="Pfam" id="PF01345"/>
    </source>
</evidence>
<evidence type="ECO:0000313" key="4">
    <source>
        <dbReference type="Proteomes" id="UP000004690"/>
    </source>
</evidence>
<dbReference type="Proteomes" id="UP000004690">
    <property type="component" value="Unassembled WGS sequence"/>
</dbReference>
<feature type="region of interest" description="Disordered" evidence="1">
    <location>
        <begin position="1897"/>
        <end position="1917"/>
    </location>
</feature>
<dbReference type="NCBIfam" id="TIGR01451">
    <property type="entry name" value="B_ant_repeat"/>
    <property type="match status" value="16"/>
</dbReference>
<feature type="region of interest" description="Disordered" evidence="1">
    <location>
        <begin position="2931"/>
        <end position="2959"/>
    </location>
</feature>
<feature type="domain" description="DUF11" evidence="2">
    <location>
        <begin position="1521"/>
        <end position="1637"/>
    </location>
</feature>
<feature type="domain" description="DUF11" evidence="2">
    <location>
        <begin position="2575"/>
        <end position="2683"/>
    </location>
</feature>
<keyword evidence="4" id="KW-1185">Reference proteome</keyword>
<feature type="region of interest" description="Disordered" evidence="1">
    <location>
        <begin position="2802"/>
        <end position="2825"/>
    </location>
</feature>
<feature type="domain" description="DUF11" evidence="2">
    <location>
        <begin position="1116"/>
        <end position="1229"/>
    </location>
</feature>
<proteinExistence type="predicted"/>
<dbReference type="InterPro" id="IPR001434">
    <property type="entry name" value="OmcB-like_DUF11"/>
</dbReference>
<dbReference type="InterPro" id="IPR047589">
    <property type="entry name" value="DUF11_rpt"/>
</dbReference>
<feature type="region of interest" description="Disordered" evidence="1">
    <location>
        <begin position="2536"/>
        <end position="2561"/>
    </location>
</feature>
<feature type="domain" description="DUF11" evidence="2">
    <location>
        <begin position="1791"/>
        <end position="1909"/>
    </location>
</feature>
<protein>
    <submittedName>
        <fullName evidence="3">Conserved repeat protein</fullName>
    </submittedName>
</protein>
<sequence length="3180" mass="331956">MNIVSGPPSAFSYPTAYQSFPNSSPLEITFEQSGSYVLSFRRRVTGDILSECDVATDEINVTISKAPTPANGGTNQTLACGITETELTGNNVDSGESVWTQLTGPSTANFVNPFDRVTSVTGLVPGIYVFRYTVNTAGGACNPDKTLQSDVRVTVSDEIVDGDVDAGADQLDLCTGIEVQMAGSTPVDGQTGTWSQVADGAPQTVVFEDANDPNTIATGFDDENVIYTLQWTVENTTSDCSSIGSDEVVISTSDSAGPTEAEAGDDRCYASGTTEISLEGNTPALIETGLWTVSPAGPVIADVNDPNTSVTIPADGEYTFTWTISRINGCTPTEDSVSIVIDGEATANAGPDQTACASTFTMTATSSNGVGEWTQIIGPGGYTITDPTNPTTDINFTYSGTYIFEWTVSAGQCSTASDQVTLNVGIPSTIANAGPDQSICDGGNTITLAANSYDTNTETGTWTVGPGGRNTPVITDPTNPNTTVTNLLTGTYTFIWSIKGDPNCEASTDEVQVTIGTPANAGPDQNLCNATNVFLQAEEGSTGTWSQVSSTGTNAVINQSPTNSNIANAQIEPGADYVFRFTTDSPGCITSDDVTIINTGSPEFPPVAGPDQELCRADLQPVNTYTLNGNVPPAGITAEWRIAYQPDGGVATITDPSSPTTTITGLDVAGFYILEWNFSAGNCTTESDVVRLVVYPEPSQADAGPDQTNACILTAQMSAVTPTAGVGSWSFETDPSGGDAIIDSPNSPTTTLSNITALGTYTLKWTVSTGPYQAPSACAPTEDTVAVTFTDDPPIVADAGADQEICLVAPATSTTTTLDAGDIPSGDATVGTWSVVSGPNTPTFGNVNNPNSTLLDLVAGDYELMWTTEKGGCSDMDSMLIKVFASPTTAEAGPNQTIAEFTPLIMAGNTPTVGQGTWAMVSGPTAAVFTNPANPSTSVANVSKGTYYFSWTISNGVCTQSTDVVRVDIIGSADLEITKTANPTTASPGDVVTFTIDVFNNDATGTSDATGISVADLIPNGYTFVPNSATNGGIYYSGNLAILWEDLEVALGQTVTLEFQATVNKTGNYENRALITASDQIDPDSDPVTGFNTDDLNDGIADDDEDSVLVTVESADLELTKSANVTEANIGEEVTFRLNLVNNGPGDASNISVKDTIPDGYTFVTGSATNNGQYNTGDNSITWNNISLNSGFTSSLIYRAMPNATGTNYTNVAEITNSSNNDPDSDPSSSTDEDDLNDGIADDDEVELTVPISQTDLSLSKTVSNANPNVGDVVTFNLSVTNESTTAATNVAVQDYVPAGFTIVSVDANASYIGSIVTWTGFNVPAGGTVSGSFTAEVLAPRGTVNEYVNTAQITAMDQVDIDSTPNNDDGDQSEDDEDSIEITPASADLSIAKTVDNSTPNIGQIVTFTIEVSNNGPNDATGVEIRDLVPSGYTALTANQGGVISGSTIIWNGLTVLSGDVVELEYTATVEAGNGSLAAHVNVVQVTASDQYDPDSTPGNNNPTEDDFALASTTPQNIVDIEVTKISDVQTVTDGDTVTFTISVTNNGPGDATSVVIEDRMGDNFTYQSDVASTGLYTDGSPGTWVVGNLAAGATETLSIETLIVTTGSGDFTNVAELVDLDETDADSTPNNNVATEDDQDGVDLDAILISDLSLTKTVNVTEQEVGENVIFSITVTNDGPNTTSGVIINDLLPSGYTYVGSTVTEGAYDPISGNWTMSSPLGVGEVDNLQIVATVNPSGDYLNQAEITASANDDPDSDVSVSFDTDDLGDGIADDDEAEAEVTPIPQIDLSLTKAVDNTTPNIGEEVMFTINVTNDGPSEATNVEVKDLLPAGLEYVSDNSGGTYDETTGIWTVGNISVSGTSTLEITAKVLLYDDTQPIPLDNYLNVAEVFSADEEDTDSTPNNAEDSEDDQAEVQITPNPTQIDLSVTKTVDEEFPIVGDNVVFTITVTNSGPQDATGVIVSDKLNQPGFAYLTYTATTGTNTYIPNSGAWNVGDLAVGVTATLTITATVEATGSYVNTAQVTGQDQLDPNSEPSNNDPTEDDYATVVVTPQFPADLVLTKSVSPSTQDVGGLVSFTIKVTNNGPAIASGVQVTDLLPSGYTLVGVNGDGNYDTTTGVWTIGRDIPVGAEVNGLVVARVNATGDYLNVAEITAADQTDPDTTNNTDDAEVTPNTLIDLSLDKLVSKLLPDVGETINFTLALSNDGPNEATNIEVTDALPSGYTFVSSSGDGTYNNGTGVWSLPNLGAGETVFLQLNVTVNSTGTYLNTAEVTAVDQEDVDSQPADGTGDDFGQMAVVPRRPTDIEVVKTVDDDTPGIGDVINYTISVLNNSNSGANISDATGIVVRDILPSGLSFESASASVGTYDESVGTWNIGDLANGATVTLTISARVRALGNYTNTAELIAADAPDPDSTPGNGVETEDDQSTVTVIPVANADLMLTKTVGNATPNVGDPIQFILTVDNQGPGIATGVQVTDMLPSGFTYIGSTSTNGNYDAATGVWNINTPILSGGSQTLTLIARVNASTGATDEYLNTSEITASDNTDPDSTPNNGDVSEDDYSEVLVTPASIIDLSLEKEVNVLRPDTGDEIVFTLTLENAGPSTATGVQITDMLPDGYTYVSDNSAGLYDPTTGIWNVGTLTSGASIIMNITVSVNSTGNYLNSAEVTAANETDADSTPANGDDNEDDQDEAQTLPRVTVDIEVEKTVNIQEPQTGDEIVFTIITLNNGPSDATGVVVNDLLPSGYQFVSATTTAGTYNEVTGGWNIGSLPSNDIVTLEVTATVQESGLYANTAELVGLDQTDSDSTPNNNAEEDDQSTVSPFPTGLADLSLTKEVDNASPNVGEVIRFTLHLQNSGDNDATGVEVTDLLPAGFTFESYFATAGVYNETTGIWSLNNIISDGETETLTIRAIVEAPTGNVEDFTNRAEITASDVDDPDSDPNTSFDTDDLNDGIPDDDEASVVVNAMSVDIGLEKSVDKMKPSIGANVTFTITATNLSSTEATNIGIEDNLPSGYEFVSATTTSGSYNETTGIWSISSLAGNTNTTLEIISKVLDVNDYVNIVSLAYLDQLDINPENDSAQATIDPNCLTIYNEFSPNGDGVNDFFYIDCINNYPGNRLEVYNRWGSLVHAEDGYNNDWDGTTDGKSTDKVLPLGTYYYILDLKDGSEPLTGWLYINK</sequence>
<feature type="region of interest" description="Disordered" evidence="1">
    <location>
        <begin position="2025"/>
        <end position="2045"/>
    </location>
</feature>
<feature type="compositionally biased region" description="Polar residues" evidence="1">
    <location>
        <begin position="2025"/>
        <end position="2042"/>
    </location>
</feature>
<feature type="domain" description="DUF11" evidence="2">
    <location>
        <begin position="974"/>
        <end position="1085"/>
    </location>
</feature>
<dbReference type="Gene3D" id="2.60.40.10">
    <property type="entry name" value="Immunoglobulins"/>
    <property type="match status" value="13"/>
</dbReference>
<feature type="region of interest" description="Disordered" evidence="1">
    <location>
        <begin position="2410"/>
        <end position="2429"/>
    </location>
</feature>
<feature type="compositionally biased region" description="Acidic residues" evidence="1">
    <location>
        <begin position="1231"/>
        <end position="1240"/>
    </location>
</feature>
<feature type="region of interest" description="Disordered" evidence="1">
    <location>
        <begin position="2673"/>
        <end position="2696"/>
    </location>
</feature>
<dbReference type="NCBIfam" id="TIGR04131">
    <property type="entry name" value="Bac_Flav_CTERM"/>
    <property type="match status" value="1"/>
</dbReference>
<feature type="domain" description="DUF11" evidence="2">
    <location>
        <begin position="2441"/>
        <end position="2557"/>
    </location>
</feature>
<dbReference type="OrthoDB" id="9805017at2"/>
<dbReference type="Pfam" id="PF01345">
    <property type="entry name" value="DUF11"/>
    <property type="match status" value="16"/>
</dbReference>
<feature type="compositionally biased region" description="Low complexity" evidence="1">
    <location>
        <begin position="1216"/>
        <end position="1230"/>
    </location>
</feature>